<dbReference type="GO" id="GO:0003810">
    <property type="term" value="F:protein-glutamine gamma-glutamyltransferase activity"/>
    <property type="evidence" value="ECO:0007669"/>
    <property type="project" value="UniProtKB-EC"/>
</dbReference>
<feature type="domain" description="Transglutaminase-like" evidence="2">
    <location>
        <begin position="491"/>
        <end position="563"/>
    </location>
</feature>
<feature type="transmembrane region" description="Helical" evidence="1">
    <location>
        <begin position="206"/>
        <end position="226"/>
    </location>
</feature>
<dbReference type="Gene3D" id="3.10.620.30">
    <property type="match status" value="1"/>
</dbReference>
<feature type="transmembrane region" description="Helical" evidence="1">
    <location>
        <begin position="157"/>
        <end position="177"/>
    </location>
</feature>
<dbReference type="Pfam" id="PF01841">
    <property type="entry name" value="Transglut_core"/>
    <property type="match status" value="1"/>
</dbReference>
<proteinExistence type="predicted"/>
<keyword evidence="1" id="KW-0812">Transmembrane</keyword>
<feature type="transmembrane region" description="Helical" evidence="1">
    <location>
        <begin position="106"/>
        <end position="126"/>
    </location>
</feature>
<protein>
    <submittedName>
        <fullName evidence="3">Protein-glutamine gamma-glutamyltransferase</fullName>
        <ecNumber evidence="3">2.3.2.13</ecNumber>
    </submittedName>
</protein>
<dbReference type="SUPFAM" id="SSF54001">
    <property type="entry name" value="Cysteine proteinases"/>
    <property type="match status" value="1"/>
</dbReference>
<dbReference type="RefSeq" id="WP_146528766.1">
    <property type="nucleotide sequence ID" value="NZ_SJPV01000008.1"/>
</dbReference>
<keyword evidence="3" id="KW-0012">Acyltransferase</keyword>
<keyword evidence="1" id="KW-0472">Membrane</keyword>
<keyword evidence="3" id="KW-0808">Transferase</keyword>
<name>A0A5C6DEM1_9BACT</name>
<dbReference type="EMBL" id="SJPV01000008">
    <property type="protein sequence ID" value="TWU34374.1"/>
    <property type="molecule type" value="Genomic_DNA"/>
</dbReference>
<feature type="transmembrane region" description="Helical" evidence="1">
    <location>
        <begin position="133"/>
        <end position="151"/>
    </location>
</feature>
<dbReference type="InterPro" id="IPR002931">
    <property type="entry name" value="Transglutaminase-like"/>
</dbReference>
<dbReference type="PANTHER" id="PTHR42736">
    <property type="entry name" value="PROTEIN-GLUTAMINE GAMMA-GLUTAMYLTRANSFERASE"/>
    <property type="match status" value="1"/>
</dbReference>
<reference evidence="3 4" key="1">
    <citation type="submission" date="2019-02" db="EMBL/GenBank/DDBJ databases">
        <title>Deep-cultivation of Planctomycetes and their phenomic and genomic characterization uncovers novel biology.</title>
        <authorList>
            <person name="Wiegand S."/>
            <person name="Jogler M."/>
            <person name="Boedeker C."/>
            <person name="Pinto D."/>
            <person name="Vollmers J."/>
            <person name="Rivas-Marin E."/>
            <person name="Kohn T."/>
            <person name="Peeters S.H."/>
            <person name="Heuer A."/>
            <person name="Rast P."/>
            <person name="Oberbeckmann S."/>
            <person name="Bunk B."/>
            <person name="Jeske O."/>
            <person name="Meyerdierks A."/>
            <person name="Storesund J.E."/>
            <person name="Kallscheuer N."/>
            <person name="Luecker S."/>
            <person name="Lage O.M."/>
            <person name="Pohl T."/>
            <person name="Merkel B.J."/>
            <person name="Hornburger P."/>
            <person name="Mueller R.-W."/>
            <person name="Bruemmer F."/>
            <person name="Labrenz M."/>
            <person name="Spormann A.M."/>
            <person name="Op Den Camp H."/>
            <person name="Overmann J."/>
            <person name="Amann R."/>
            <person name="Jetten M.S.M."/>
            <person name="Mascher T."/>
            <person name="Medema M.H."/>
            <person name="Devos D.P."/>
            <person name="Kaster A.-K."/>
            <person name="Ovreas L."/>
            <person name="Rohde M."/>
            <person name="Galperin M.Y."/>
            <person name="Jogler C."/>
        </authorList>
    </citation>
    <scope>NUCLEOTIDE SEQUENCE [LARGE SCALE GENOMIC DNA]</scope>
    <source>
        <strain evidence="3 4">Poly41</strain>
    </source>
</reference>
<dbReference type="OrthoDB" id="9804872at2"/>
<dbReference type="PANTHER" id="PTHR42736:SF1">
    <property type="entry name" value="PROTEIN-GLUTAMINE GAMMA-GLUTAMYLTRANSFERASE"/>
    <property type="match status" value="1"/>
</dbReference>
<keyword evidence="4" id="KW-1185">Reference proteome</keyword>
<dbReference type="EC" id="2.3.2.13" evidence="3"/>
<dbReference type="Proteomes" id="UP000319143">
    <property type="component" value="Unassembled WGS sequence"/>
</dbReference>
<accession>A0A5C6DEM1</accession>
<comment type="caution">
    <text evidence="3">The sequence shown here is derived from an EMBL/GenBank/DDBJ whole genome shotgun (WGS) entry which is preliminary data.</text>
</comment>
<gene>
    <name evidence="3" type="primary">tgpA_3</name>
    <name evidence="3" type="ORF">Poly41_45210</name>
</gene>
<feature type="transmembrane region" description="Helical" evidence="1">
    <location>
        <begin position="7"/>
        <end position="24"/>
    </location>
</feature>
<organism evidence="3 4">
    <name type="scientific">Novipirellula artificiosorum</name>
    <dbReference type="NCBI Taxonomy" id="2528016"/>
    <lineage>
        <taxon>Bacteria</taxon>
        <taxon>Pseudomonadati</taxon>
        <taxon>Planctomycetota</taxon>
        <taxon>Planctomycetia</taxon>
        <taxon>Pirellulales</taxon>
        <taxon>Pirellulaceae</taxon>
        <taxon>Novipirellula</taxon>
    </lineage>
</organism>
<dbReference type="SMART" id="SM00460">
    <property type="entry name" value="TGc"/>
    <property type="match status" value="1"/>
</dbReference>
<feature type="transmembrane region" description="Helical" evidence="1">
    <location>
        <begin position="30"/>
        <end position="47"/>
    </location>
</feature>
<dbReference type="AlphaFoldDB" id="A0A5C6DEM1"/>
<dbReference type="InterPro" id="IPR052901">
    <property type="entry name" value="Bact_TGase-like"/>
</dbReference>
<evidence type="ECO:0000313" key="4">
    <source>
        <dbReference type="Proteomes" id="UP000319143"/>
    </source>
</evidence>
<keyword evidence="1" id="KW-1133">Transmembrane helix</keyword>
<evidence type="ECO:0000313" key="3">
    <source>
        <dbReference type="EMBL" id="TWU34374.1"/>
    </source>
</evidence>
<evidence type="ECO:0000256" key="1">
    <source>
        <dbReference type="SAM" id="Phobius"/>
    </source>
</evidence>
<sequence>MLPLNQWIIVSMILALTMFVGRAFDSWPTVFVLFVLAMLGLRVAHGRERRTLGLRQRIEGPPRPAGGSWRRSFVLVVLFGLVLVVVVSATRWVPYLTRASFNPLDLGADVLAHAALTTILILWVIGGAQGHPVMLGLGMSIVLLTVAVGGASQSITGQTTVAFCVCTGFLFSSQAILGSGKLSDPNRSVAFTEQLTLLRNSRWRRVSLLFSALTLSSILITTGMVARATNDSLPDVQRLLQSSLKDSLDHAVDQLTFSGTRYVRGATLGAVRRDMMSNPEEIALRVFADQSPGYLRGTAFDFYSRRNWYPASRHTLDAEYFSPDMDDTAVEARGRATTELRSGSRSELRRFQIEGAPNDVIGTIEVRNIPMKGNTVFMPLASNWIEARSGRVTLSRNRTVRHGVNVLSPYVLGVARTSETDAMSETRRRTLLSIPENLRAVVEPLAQRLCEGVSEPRDKAKRVAAFFQSTFSYSLDLPQLSQSQDPIRYFLENEHPAHCELFASATAMLLRAEEVPTRYVTGYVVSELHEDQVYWVARNRDAHAWVEAYDERSQVWFPVEATPGRQYRTVTVDESQLSDTYASGQDGDDEADFAQSWLSSTWAFLATLRASNPLLKVFQFAQGPLFLLVSVLLWKRYQIANASSANPVDILSRKMLRQVDRRMKRASLVRQGNETMHQFAARIENTFPPSKTPVQPCVDEVADWYRRFAEARYRGETPEPFTGAPPKFRK</sequence>
<dbReference type="InterPro" id="IPR038765">
    <property type="entry name" value="Papain-like_cys_pep_sf"/>
</dbReference>
<feature type="transmembrane region" description="Helical" evidence="1">
    <location>
        <begin position="73"/>
        <end position="94"/>
    </location>
</feature>
<evidence type="ECO:0000259" key="2">
    <source>
        <dbReference type="SMART" id="SM00460"/>
    </source>
</evidence>